<dbReference type="GeneID" id="5891441"/>
<comment type="subcellular location">
    <subcellularLocation>
        <location evidence="1">Membrane</location>
        <topology evidence="1">Multi-pass membrane protein</topology>
    </subcellularLocation>
</comment>
<evidence type="ECO:0000259" key="10">
    <source>
        <dbReference type="Pfam" id="PF13850"/>
    </source>
</evidence>
<name>A9UZX6_MONBE</name>
<protein>
    <recommendedName>
        <fullName evidence="13">Endoplasmic reticulum-Golgi intermediate compartment protein 3</fullName>
    </recommendedName>
</protein>
<dbReference type="PANTHER" id="PTHR10984">
    <property type="entry name" value="ENDOPLASMIC RETICULUM-GOLGI INTERMEDIATE COMPARTMENT PROTEIN"/>
    <property type="match status" value="1"/>
</dbReference>
<dbReference type="KEGG" id="mbr:MONBRDRAFT_32503"/>
<evidence type="ECO:0000256" key="8">
    <source>
        <dbReference type="SAM" id="Phobius"/>
    </source>
</evidence>
<dbReference type="GO" id="GO:0005789">
    <property type="term" value="C:endoplasmic reticulum membrane"/>
    <property type="evidence" value="ECO:0000318"/>
    <property type="project" value="GO_Central"/>
</dbReference>
<dbReference type="GO" id="GO:0006890">
    <property type="term" value="P:retrograde vesicle-mediated transport, Golgi to endoplasmic reticulum"/>
    <property type="evidence" value="ECO:0000318"/>
    <property type="project" value="GO_Central"/>
</dbReference>
<dbReference type="Pfam" id="PF00023">
    <property type="entry name" value="Ank"/>
    <property type="match status" value="1"/>
</dbReference>
<keyword evidence="12" id="KW-1185">Reference proteome</keyword>
<dbReference type="RefSeq" id="XP_001746158.1">
    <property type="nucleotide sequence ID" value="XM_001746106.1"/>
</dbReference>
<evidence type="ECO:0000256" key="5">
    <source>
        <dbReference type="ARBA" id="ARBA00023136"/>
    </source>
</evidence>
<dbReference type="SUPFAM" id="SSF57850">
    <property type="entry name" value="RING/U-box"/>
    <property type="match status" value="2"/>
</dbReference>
<gene>
    <name evidence="11" type="ORF">MONBRDRAFT_32503</name>
</gene>
<dbReference type="PROSITE" id="PS50297">
    <property type="entry name" value="ANK_REP_REGION"/>
    <property type="match status" value="1"/>
</dbReference>
<comment type="similarity">
    <text evidence="2">Belongs to the ERGIC family.</text>
</comment>
<evidence type="ECO:0008006" key="13">
    <source>
        <dbReference type="Google" id="ProtNLM"/>
    </source>
</evidence>
<accession>A9UZX6</accession>
<dbReference type="Gene3D" id="1.25.40.20">
    <property type="entry name" value="Ankyrin repeat-containing domain"/>
    <property type="match status" value="1"/>
</dbReference>
<organism evidence="11 12">
    <name type="scientific">Monosiga brevicollis</name>
    <name type="common">Choanoflagellate</name>
    <dbReference type="NCBI Taxonomy" id="81824"/>
    <lineage>
        <taxon>Eukaryota</taxon>
        <taxon>Choanoflagellata</taxon>
        <taxon>Craspedida</taxon>
        <taxon>Salpingoecidae</taxon>
        <taxon>Monosiga</taxon>
    </lineage>
</organism>
<dbReference type="GO" id="GO:0030134">
    <property type="term" value="C:COPII-coated ER to Golgi transport vesicle"/>
    <property type="evidence" value="ECO:0000318"/>
    <property type="project" value="GO_Central"/>
</dbReference>
<evidence type="ECO:0000256" key="4">
    <source>
        <dbReference type="ARBA" id="ARBA00022989"/>
    </source>
</evidence>
<feature type="region of interest" description="Disordered" evidence="7">
    <location>
        <begin position="434"/>
        <end position="506"/>
    </location>
</feature>
<keyword evidence="6" id="KW-0040">ANK repeat</keyword>
<dbReference type="GO" id="GO:0000139">
    <property type="term" value="C:Golgi membrane"/>
    <property type="evidence" value="ECO:0000318"/>
    <property type="project" value="GO_Central"/>
</dbReference>
<evidence type="ECO:0000256" key="7">
    <source>
        <dbReference type="SAM" id="MobiDB-lite"/>
    </source>
</evidence>
<feature type="compositionally biased region" description="Polar residues" evidence="7">
    <location>
        <begin position="478"/>
        <end position="489"/>
    </location>
</feature>
<feature type="domain" description="Endoplasmic reticulum vesicle transporter N-terminal" evidence="10">
    <location>
        <begin position="14"/>
        <end position="102"/>
    </location>
</feature>
<evidence type="ECO:0000259" key="9">
    <source>
        <dbReference type="Pfam" id="PF07970"/>
    </source>
</evidence>
<dbReference type="Proteomes" id="UP000001357">
    <property type="component" value="Unassembled WGS sequence"/>
</dbReference>
<dbReference type="InParanoid" id="A9UZX6"/>
<sequence length="1400" mass="156419">MRRLNRRERLQEQVKQLDVFPKVEPDMDIQTTSISGAVVTIIVGLAIVGLIFTELMYYRTVDVVYEYAVDTDLDPHMNLTVDMTIAMPCENFGVDYIDVSGRSTDALQFMAVEPAHFKLSPNQQEWLDQWAEVKAQEGSKGLDSLHRFLYGSKREPMPTAAPEIDAEPDGCRVHGTMPVARVSSNFHFSAGKSVHHASGHAHVPIDPNQKTINFSHRIDRFSFSSEQRGAMALDGDMKVSDSNKQLFQYFLKVVPTTTKRMDEAEPFRSNQYSVTEQHHILAANERKLPGIHFKYEIEPIGVLVHEQAVLDKRQRQLVPSVVATLRGFLLQEPRKLPAFVSRSNQEQLVDYLEHGQTLIATCWVDTTDDVFGQLRRWLVSKASAFLLATNKDGMNVLTLLAQHGRLERVQLVLELNPELIATLLLPPRAKARTAKVATKASPRANPRANAASSQEAGPRSRLRPQRSTPTLALAPQAGRSTSRPSSRGQKPSRAAAPSSRGPVPTPIEAALEAGHHDVALLLLQAARSHVQPADLTRLLVPPRLDGLSLLHLAARQGATDVCQLLLQAHTPDLNDTCNRTPSPFALARRHQHEATSRLLAGHVLLPVLAAFAARRILDRREAAAAKIQRWFSAVRHVRAARAQLERLRAFQAELTTQLRLLDQGSLEVSDQLDVLMKQATELQMTYLVSRLTSGAMALTESQLHATLSKLDTALQATDDLATKLPAEAPAWFALLFGREPRRVLQALLPRLAQQPNFLSALFLLATTELNTPAVHKLALHETSAAQILCAMQPAQLCVCLSDCRIMTARARLTLEDLITAKIKALKPAGDGDNEQLASSLPHATIIWLREVVAASPVRKHVYKCLLWGCFERMGLAGLQLLMDADIPLVELDDNCLDQVLRHLGPNVERHEQLVCFVQMACQHYAMTNRFKECTIMARLMRVWATEKRPVRRWINEDPALAAKLARMYLRNHFPLSAIELATIVQHFADQWDLVQACLRISFGGQPQTSWEVVCAQANGLICDEYALVVVQAAAHWLPHVYDQTLPEADADTRAAQRVLQTTLEAWIKQQCLKQGIVSLFKMCTPTEGEVLTLNSHLRREVGLLAGLPMPEALPMNLADRSAFSALKILCMFAVSNDIDLLKQLQDAPVDYYSITVLLQLKYAAPDEFARLYRAGVGSHLLTYLREHQPVWGAEGFPYASVVLLVSGDSAFEEELRMEMLLTLAPRREGLRALREFNTLFTCLRPGDISCRICEEQIAFASLVGMGRQTSGGEHYSKAVCRHRCCKDCRFRHAKACVEGGQTTVRCPFPDCTYVFYPDDVRGILRRDCIILGRYTKLLKTQHEAQLKAMRHDFHADYEALVQHCRFCPSCRVPIERSDGCDAMRCICGTTFTWSSIAPRS</sequence>
<reference evidence="11 12" key="1">
    <citation type="journal article" date="2008" name="Nature">
        <title>The genome of the choanoflagellate Monosiga brevicollis and the origin of metazoans.</title>
        <authorList>
            <consortium name="JGI Sequencing"/>
            <person name="King N."/>
            <person name="Westbrook M.J."/>
            <person name="Young S.L."/>
            <person name="Kuo A."/>
            <person name="Abedin M."/>
            <person name="Chapman J."/>
            <person name="Fairclough S."/>
            <person name="Hellsten U."/>
            <person name="Isogai Y."/>
            <person name="Letunic I."/>
            <person name="Marr M."/>
            <person name="Pincus D."/>
            <person name="Putnam N."/>
            <person name="Rokas A."/>
            <person name="Wright K.J."/>
            <person name="Zuzow R."/>
            <person name="Dirks W."/>
            <person name="Good M."/>
            <person name="Goodstein D."/>
            <person name="Lemons D."/>
            <person name="Li W."/>
            <person name="Lyons J.B."/>
            <person name="Morris A."/>
            <person name="Nichols S."/>
            <person name="Richter D.J."/>
            <person name="Salamov A."/>
            <person name="Bork P."/>
            <person name="Lim W.A."/>
            <person name="Manning G."/>
            <person name="Miller W.T."/>
            <person name="McGinnis W."/>
            <person name="Shapiro H."/>
            <person name="Tjian R."/>
            <person name="Grigoriev I.V."/>
            <person name="Rokhsar D."/>
        </authorList>
    </citation>
    <scope>NUCLEOTIDE SEQUENCE [LARGE SCALE GENOMIC DNA]</scope>
    <source>
        <strain evidence="12">MX1 / ATCC 50154</strain>
    </source>
</reference>
<dbReference type="STRING" id="81824.A9UZX6"/>
<proteinExistence type="inferred from homology"/>
<feature type="repeat" description="ANK" evidence="6">
    <location>
        <begin position="545"/>
        <end position="567"/>
    </location>
</feature>
<feature type="compositionally biased region" description="Low complexity" evidence="7">
    <location>
        <begin position="434"/>
        <end position="453"/>
    </location>
</feature>
<dbReference type="SUPFAM" id="SSF48403">
    <property type="entry name" value="Ankyrin repeat"/>
    <property type="match status" value="1"/>
</dbReference>
<evidence type="ECO:0000256" key="6">
    <source>
        <dbReference type="PROSITE-ProRule" id="PRU00023"/>
    </source>
</evidence>
<dbReference type="InterPro" id="IPR036770">
    <property type="entry name" value="Ankyrin_rpt-contain_sf"/>
</dbReference>
<feature type="transmembrane region" description="Helical" evidence="8">
    <location>
        <begin position="37"/>
        <end position="58"/>
    </location>
</feature>
<evidence type="ECO:0000256" key="1">
    <source>
        <dbReference type="ARBA" id="ARBA00004141"/>
    </source>
</evidence>
<dbReference type="Pfam" id="PF07970">
    <property type="entry name" value="COPIIcoated_ERV"/>
    <property type="match status" value="1"/>
</dbReference>
<dbReference type="PANTHER" id="PTHR10984:SF25">
    <property type="entry name" value="ENDOPLASMIC RETICULUM-GOLGI INTERMEDIATE COMPARTMENT PROTEIN 3"/>
    <property type="match status" value="1"/>
</dbReference>
<feature type="domain" description="Endoplasmic reticulum vesicle transporter C-terminal" evidence="9">
    <location>
        <begin position="167"/>
        <end position="327"/>
    </location>
</feature>
<keyword evidence="4 8" id="KW-1133">Transmembrane helix</keyword>
<dbReference type="CDD" id="cd20336">
    <property type="entry name" value="Rcat_RBR"/>
    <property type="match status" value="1"/>
</dbReference>
<evidence type="ECO:0000256" key="2">
    <source>
        <dbReference type="ARBA" id="ARBA00005648"/>
    </source>
</evidence>
<dbReference type="Pfam" id="PF13850">
    <property type="entry name" value="ERGIC_N"/>
    <property type="match status" value="1"/>
</dbReference>
<evidence type="ECO:0000313" key="11">
    <source>
        <dbReference type="EMBL" id="EDQ89053.1"/>
    </source>
</evidence>
<keyword evidence="3 8" id="KW-0812">Transmembrane</keyword>
<evidence type="ECO:0000256" key="3">
    <source>
        <dbReference type="ARBA" id="ARBA00022692"/>
    </source>
</evidence>
<dbReference type="EMBL" id="CH991552">
    <property type="protein sequence ID" value="EDQ89053.1"/>
    <property type="molecule type" value="Genomic_DNA"/>
</dbReference>
<dbReference type="eggNOG" id="KOG2667">
    <property type="taxonomic scope" value="Eukaryota"/>
</dbReference>
<dbReference type="InterPro" id="IPR012936">
    <property type="entry name" value="Erv_C"/>
</dbReference>
<dbReference type="InterPro" id="IPR045888">
    <property type="entry name" value="Erv"/>
</dbReference>
<dbReference type="SMART" id="SM00248">
    <property type="entry name" value="ANK"/>
    <property type="match status" value="4"/>
</dbReference>
<dbReference type="PROSITE" id="PS50088">
    <property type="entry name" value="ANK_REPEAT"/>
    <property type="match status" value="1"/>
</dbReference>
<dbReference type="GO" id="GO:0005783">
    <property type="term" value="C:endoplasmic reticulum"/>
    <property type="evidence" value="ECO:0000318"/>
    <property type="project" value="GO_Central"/>
</dbReference>
<dbReference type="InterPro" id="IPR002110">
    <property type="entry name" value="Ankyrin_rpt"/>
</dbReference>
<dbReference type="GO" id="GO:0006888">
    <property type="term" value="P:endoplasmic reticulum to Golgi vesicle-mediated transport"/>
    <property type="evidence" value="ECO:0000318"/>
    <property type="project" value="GO_Central"/>
</dbReference>
<evidence type="ECO:0000313" key="12">
    <source>
        <dbReference type="Proteomes" id="UP000001357"/>
    </source>
</evidence>
<keyword evidence="5 8" id="KW-0472">Membrane</keyword>
<dbReference type="InterPro" id="IPR013083">
    <property type="entry name" value="Znf_RING/FYVE/PHD"/>
</dbReference>
<dbReference type="InterPro" id="IPR039542">
    <property type="entry name" value="Erv_N"/>
</dbReference>
<dbReference type="Gene3D" id="3.30.40.10">
    <property type="entry name" value="Zinc/RING finger domain, C3HC4 (zinc finger)"/>
    <property type="match status" value="1"/>
</dbReference>
<dbReference type="Gene3D" id="1.20.120.1750">
    <property type="match status" value="1"/>
</dbReference>